<keyword evidence="3" id="KW-0496">Mitochondrion</keyword>
<proteinExistence type="predicted"/>
<sequence>MNLARLRRSVPKLKNAYSRRSSQVAVLEQDEYTETPEYPPILDMSLEGRKKRERESLFTKIRELNTVEEKQIALNMPRYYGWKSVMLREDKIPYNALPLVQCYTRSHFIPSEKLPETYSEPGRLQFADDVVKEVKGQIEDAIAFELDGVERNIVLRPEQTEEAQKEDAQAACIVRQINRIVINNLSDKLPHILSTQVDFEPRHEAFWFVGGTDVPGSVLAWRNKYKWKKERLYEPVDKPVQYTGTPLIALRNRLPLKPLLPYSEAENPDFKVPKFSHIPKAVGYFEEHASYGPEDNLEALHCQAMKASFGWLLAQANSQGFTTYNDVTYPLVAQTVITNGQLWS</sequence>
<accession>A0A0L7K3S2</accession>
<comment type="subcellular location">
    <subcellularLocation>
        <location evidence="1">Mitochondrion</location>
    </subcellularLocation>
</comment>
<evidence type="ECO:0000313" key="5">
    <source>
        <dbReference type="EMBL" id="KOB55859.1"/>
    </source>
</evidence>
<protein>
    <submittedName>
        <fullName evidence="5">28S ribosomal protein S30, mitochondrial</fullName>
    </submittedName>
</protein>
<evidence type="ECO:0000256" key="4">
    <source>
        <dbReference type="ARBA" id="ARBA00023274"/>
    </source>
</evidence>
<dbReference type="InterPro" id="IPR010793">
    <property type="entry name" value="Ribosomal_mL37/mL65"/>
</dbReference>
<evidence type="ECO:0000256" key="2">
    <source>
        <dbReference type="ARBA" id="ARBA00022980"/>
    </source>
</evidence>
<dbReference type="Pfam" id="PF07147">
    <property type="entry name" value="PDCD9"/>
    <property type="match status" value="2"/>
</dbReference>
<evidence type="ECO:0000313" key="6">
    <source>
        <dbReference type="Proteomes" id="UP000037510"/>
    </source>
</evidence>
<gene>
    <name evidence="5" type="ORF">OBRU01_25861</name>
</gene>
<keyword evidence="6" id="KW-1185">Reference proteome</keyword>
<dbReference type="GO" id="GO:0005762">
    <property type="term" value="C:mitochondrial large ribosomal subunit"/>
    <property type="evidence" value="ECO:0007669"/>
    <property type="project" value="TreeGrafter"/>
</dbReference>
<dbReference type="Proteomes" id="UP000037510">
    <property type="component" value="Unassembled WGS sequence"/>
</dbReference>
<dbReference type="InterPro" id="IPR039982">
    <property type="entry name" value="Ribosomal_mL65"/>
</dbReference>
<reference evidence="5 6" key="1">
    <citation type="journal article" date="2015" name="Genome Biol. Evol.">
        <title>The genome of winter moth (Operophtera brumata) provides a genomic perspective on sexual dimorphism and phenology.</title>
        <authorList>
            <person name="Derks M.F."/>
            <person name="Smit S."/>
            <person name="Salis L."/>
            <person name="Schijlen E."/>
            <person name="Bossers A."/>
            <person name="Mateman C."/>
            <person name="Pijl A.S."/>
            <person name="de Ridder D."/>
            <person name="Groenen M.A."/>
            <person name="Visser M.E."/>
            <person name="Megens H.J."/>
        </authorList>
    </citation>
    <scope>NUCLEOTIDE SEQUENCE [LARGE SCALE GENOMIC DNA]</scope>
    <source>
        <strain evidence="5">WM2013NL</strain>
        <tissue evidence="5">Head and thorax</tissue>
    </source>
</reference>
<keyword evidence="4" id="KW-0687">Ribonucleoprotein</keyword>
<evidence type="ECO:0000256" key="1">
    <source>
        <dbReference type="ARBA" id="ARBA00004173"/>
    </source>
</evidence>
<organism evidence="5 6">
    <name type="scientific">Operophtera brumata</name>
    <name type="common">Winter moth</name>
    <name type="synonym">Phalaena brumata</name>
    <dbReference type="NCBI Taxonomy" id="104452"/>
    <lineage>
        <taxon>Eukaryota</taxon>
        <taxon>Metazoa</taxon>
        <taxon>Ecdysozoa</taxon>
        <taxon>Arthropoda</taxon>
        <taxon>Hexapoda</taxon>
        <taxon>Insecta</taxon>
        <taxon>Pterygota</taxon>
        <taxon>Neoptera</taxon>
        <taxon>Endopterygota</taxon>
        <taxon>Lepidoptera</taxon>
        <taxon>Glossata</taxon>
        <taxon>Ditrysia</taxon>
        <taxon>Geometroidea</taxon>
        <taxon>Geometridae</taxon>
        <taxon>Larentiinae</taxon>
        <taxon>Operophtera</taxon>
    </lineage>
</organism>
<dbReference type="PANTHER" id="PTHR13014:SF3">
    <property type="entry name" value="LARGE RIBOSOMAL SUBUNIT PROTEIN ML65"/>
    <property type="match status" value="1"/>
</dbReference>
<dbReference type="AlphaFoldDB" id="A0A0L7K3S2"/>
<evidence type="ECO:0000256" key="3">
    <source>
        <dbReference type="ARBA" id="ARBA00023128"/>
    </source>
</evidence>
<keyword evidence="2 5" id="KW-0689">Ribosomal protein</keyword>
<name>A0A0L7K3S2_OPEBR</name>
<feature type="non-terminal residue" evidence="5">
    <location>
        <position position="344"/>
    </location>
</feature>
<dbReference type="PANTHER" id="PTHR13014">
    <property type="entry name" value="MITOCHONDRIAL 28S RIBOSOMAL PROTEIN S30/P52 PRO-APOTOTIC PROTEIN"/>
    <property type="match status" value="1"/>
</dbReference>
<dbReference type="STRING" id="104452.A0A0L7K3S2"/>
<dbReference type="GO" id="GO:0006412">
    <property type="term" value="P:translation"/>
    <property type="evidence" value="ECO:0007669"/>
    <property type="project" value="InterPro"/>
</dbReference>
<comment type="caution">
    <text evidence="5">The sequence shown here is derived from an EMBL/GenBank/DDBJ whole genome shotgun (WGS) entry which is preliminary data.</text>
</comment>
<dbReference type="EMBL" id="JTDY01011531">
    <property type="protein sequence ID" value="KOB55859.1"/>
    <property type="molecule type" value="Genomic_DNA"/>
</dbReference>
<dbReference type="GO" id="GO:0003735">
    <property type="term" value="F:structural constituent of ribosome"/>
    <property type="evidence" value="ECO:0007669"/>
    <property type="project" value="InterPro"/>
</dbReference>